<evidence type="ECO:0000259" key="2">
    <source>
        <dbReference type="Pfam" id="PF01035"/>
    </source>
</evidence>
<sequence>MHTPEWTEQLYQLVDSLPRHQVTSYGALAKAIGGVGPRQVARAMGQLPEDTQLPWHRVIRSDGTLAEHARADEQESRLLADGIPVSRNRVHRRHFHRFN</sequence>
<organism evidence="3">
    <name type="scientific">Salinispirillum sp. LH 10-3-1</name>
    <dbReference type="NCBI Taxonomy" id="2952525"/>
    <lineage>
        <taxon>Bacteria</taxon>
        <taxon>Pseudomonadati</taxon>
        <taxon>Pseudomonadota</taxon>
        <taxon>Gammaproteobacteria</taxon>
        <taxon>Oceanospirillales</taxon>
        <taxon>Saccharospirillaceae</taxon>
        <taxon>Salinispirillum</taxon>
    </lineage>
</organism>
<dbReference type="Gene3D" id="1.10.10.10">
    <property type="entry name" value="Winged helix-like DNA-binding domain superfamily/Winged helix DNA-binding domain"/>
    <property type="match status" value="1"/>
</dbReference>
<name>A0AB38YFS7_9GAMM</name>
<protein>
    <submittedName>
        <fullName evidence="3">MGMT family protein</fullName>
    </submittedName>
</protein>
<dbReference type="PANTHER" id="PTHR42942">
    <property type="entry name" value="6-O-METHYLGUANINE DNA METHYLTRANSFERASE"/>
    <property type="match status" value="1"/>
</dbReference>
<dbReference type="RefSeq" id="WP_304995525.1">
    <property type="nucleotide sequence ID" value="NZ_CP101717.1"/>
</dbReference>
<evidence type="ECO:0000256" key="1">
    <source>
        <dbReference type="ARBA" id="ARBA00022763"/>
    </source>
</evidence>
<keyword evidence="1" id="KW-0227">DNA damage</keyword>
<dbReference type="InterPro" id="IPR052520">
    <property type="entry name" value="ATL_DNA_repair"/>
</dbReference>
<proteinExistence type="predicted"/>
<dbReference type="InterPro" id="IPR036388">
    <property type="entry name" value="WH-like_DNA-bd_sf"/>
</dbReference>
<reference evidence="3" key="1">
    <citation type="submission" date="2022-07" db="EMBL/GenBank/DDBJ databases">
        <title>Complete genome sequence of Salinispirillum sp. LH10-3-1 capable of multiple carbohydrate inversion isolated from a soda lake.</title>
        <authorList>
            <person name="Liu J."/>
            <person name="Zhai Y."/>
            <person name="Zhang H."/>
            <person name="Yang H."/>
            <person name="Qu J."/>
            <person name="Li J."/>
        </authorList>
    </citation>
    <scope>NUCLEOTIDE SEQUENCE</scope>
    <source>
        <strain evidence="3">LH 10-3-1</strain>
    </source>
</reference>
<feature type="domain" description="Methylated-DNA-[protein]-cysteine S-methyltransferase DNA binding" evidence="2">
    <location>
        <begin position="6"/>
        <end position="80"/>
    </location>
</feature>
<dbReference type="GO" id="GO:0003824">
    <property type="term" value="F:catalytic activity"/>
    <property type="evidence" value="ECO:0007669"/>
    <property type="project" value="InterPro"/>
</dbReference>
<dbReference type="InterPro" id="IPR014048">
    <property type="entry name" value="MethylDNA_cys_MeTrfase_DNA-bd"/>
</dbReference>
<gene>
    <name evidence="3" type="ORF">NFC81_00250</name>
</gene>
<evidence type="ECO:0000313" key="3">
    <source>
        <dbReference type="EMBL" id="WLD58239.1"/>
    </source>
</evidence>
<dbReference type="PANTHER" id="PTHR42942:SF1">
    <property type="entry name" value="ALKYLTRANSFERASE-LIKE PROTEIN 1"/>
    <property type="match status" value="1"/>
</dbReference>
<dbReference type="CDD" id="cd06445">
    <property type="entry name" value="ATase"/>
    <property type="match status" value="1"/>
</dbReference>
<dbReference type="InterPro" id="IPR036217">
    <property type="entry name" value="MethylDNA_cys_MeTrfase_DNAb"/>
</dbReference>
<dbReference type="GO" id="GO:0006281">
    <property type="term" value="P:DNA repair"/>
    <property type="evidence" value="ECO:0007669"/>
    <property type="project" value="InterPro"/>
</dbReference>
<dbReference type="EMBL" id="CP101717">
    <property type="protein sequence ID" value="WLD58239.1"/>
    <property type="molecule type" value="Genomic_DNA"/>
</dbReference>
<dbReference type="Pfam" id="PF01035">
    <property type="entry name" value="DNA_binding_1"/>
    <property type="match status" value="1"/>
</dbReference>
<accession>A0AB38YFS7</accession>
<dbReference type="AlphaFoldDB" id="A0AB38YFS7"/>
<dbReference type="SUPFAM" id="SSF46767">
    <property type="entry name" value="Methylated DNA-protein cysteine methyltransferase, C-terminal domain"/>
    <property type="match status" value="1"/>
</dbReference>